<reference evidence="1 2" key="1">
    <citation type="submission" date="2019-03" db="EMBL/GenBank/DDBJ databases">
        <title>Sequencing the genomes of 1000 actinobacteria strains.</title>
        <authorList>
            <person name="Klenk H.-P."/>
        </authorList>
    </citation>
    <scope>NUCLEOTIDE SEQUENCE [LARGE SCALE GENOMIC DNA]</scope>
    <source>
        <strain evidence="1 2">DSM 18936</strain>
    </source>
</reference>
<protein>
    <recommendedName>
        <fullName evidence="3">Tocopherol cyclase-like protein</fullName>
    </recommendedName>
</protein>
<keyword evidence="2" id="KW-1185">Reference proteome</keyword>
<evidence type="ECO:0000313" key="2">
    <source>
        <dbReference type="Proteomes" id="UP000294558"/>
    </source>
</evidence>
<name>A0A4R7HZX6_9ACTN</name>
<dbReference type="EMBL" id="SOAU01000001">
    <property type="protein sequence ID" value="TDT16109.1"/>
    <property type="molecule type" value="Genomic_DNA"/>
</dbReference>
<gene>
    <name evidence="1" type="ORF">BDK89_1691</name>
</gene>
<evidence type="ECO:0000313" key="1">
    <source>
        <dbReference type="EMBL" id="TDT16109.1"/>
    </source>
</evidence>
<organism evidence="1 2">
    <name type="scientific">Ilumatobacter fluminis</name>
    <dbReference type="NCBI Taxonomy" id="467091"/>
    <lineage>
        <taxon>Bacteria</taxon>
        <taxon>Bacillati</taxon>
        <taxon>Actinomycetota</taxon>
        <taxon>Acidimicrobiia</taxon>
        <taxon>Acidimicrobiales</taxon>
        <taxon>Ilumatobacteraceae</taxon>
        <taxon>Ilumatobacter</taxon>
    </lineage>
</organism>
<dbReference type="RefSeq" id="WP_133868508.1">
    <property type="nucleotide sequence ID" value="NZ_SOAU01000001.1"/>
</dbReference>
<dbReference type="SUPFAM" id="SSF159245">
    <property type="entry name" value="AttH-like"/>
    <property type="match status" value="1"/>
</dbReference>
<sequence>MLHPHDDYPLHQTPEPFLHVGTDSPNAYDRYFFNGFDRSGERFFAVALGVYPNRRVMDAAFSCIVDGVQHSVRGSRACPADRTDTAAGGVRVEVIEPMRSHRITVDGRHEVRAELTVTAMSPAIEEPRFRHVVDGRVVLDYTRLTQFGSWSGWFEVDGERVEVDGFVGVRDRSWGVRPIGEPMAGPPSVPQFFWLWAPTVFDDACTHFALNHESSGRPWHQSGAVTPIIGDDDAPIDPGRVQRAHTAEFDVTWQTGTRWAERITTRLEVWNGDPVEISYEPVLRFQMNGIGYRDAVWGHGKWVGPDESTRDRIVLDEVDPLHPDMIHIQAIARARWGEREGIGLVEQFVIGPHEPTGITGILDGAP</sequence>
<proteinExistence type="predicted"/>
<accession>A0A4R7HZX6</accession>
<dbReference type="Proteomes" id="UP000294558">
    <property type="component" value="Unassembled WGS sequence"/>
</dbReference>
<evidence type="ECO:0008006" key="3">
    <source>
        <dbReference type="Google" id="ProtNLM"/>
    </source>
</evidence>
<comment type="caution">
    <text evidence="1">The sequence shown here is derived from an EMBL/GenBank/DDBJ whole genome shotgun (WGS) entry which is preliminary data.</text>
</comment>
<dbReference type="OrthoDB" id="333076at2"/>
<dbReference type="AlphaFoldDB" id="A0A4R7HZX6"/>